<comment type="caution">
    <text evidence="2">The sequence shown here is derived from an EMBL/GenBank/DDBJ whole genome shotgun (WGS) entry which is preliminary data.</text>
</comment>
<protein>
    <submittedName>
        <fullName evidence="2">Uncharacterized protein</fullName>
    </submittedName>
</protein>
<dbReference type="Proteomes" id="UP001499854">
    <property type="component" value="Unassembled WGS sequence"/>
</dbReference>
<accession>A0ABP5DMY3</accession>
<sequence length="130" mass="14961">MTTPRLRATDASGKTLDDPSPDQVHDLFADLNLRWPFAIVERLDREPSGQHFFQIHLDYLDDPDPATDFEPEVDYDVEFRAGGPTRHYHARVSIRGFGGLDRVMEAYRAWNDDGPELMTVLPWELLAFDD</sequence>
<evidence type="ECO:0000313" key="3">
    <source>
        <dbReference type="Proteomes" id="UP001499854"/>
    </source>
</evidence>
<dbReference type="EMBL" id="BAAAQM010000031">
    <property type="protein sequence ID" value="GAA1983121.1"/>
    <property type="molecule type" value="Genomic_DNA"/>
</dbReference>
<name>A0ABP5DMY3_9ACTN</name>
<keyword evidence="3" id="KW-1185">Reference proteome</keyword>
<reference evidence="3" key="1">
    <citation type="journal article" date="2019" name="Int. J. Syst. Evol. Microbiol.">
        <title>The Global Catalogue of Microorganisms (GCM) 10K type strain sequencing project: providing services to taxonomists for standard genome sequencing and annotation.</title>
        <authorList>
            <consortium name="The Broad Institute Genomics Platform"/>
            <consortium name="The Broad Institute Genome Sequencing Center for Infectious Disease"/>
            <person name="Wu L."/>
            <person name="Ma J."/>
        </authorList>
    </citation>
    <scope>NUCLEOTIDE SEQUENCE [LARGE SCALE GENOMIC DNA]</scope>
    <source>
        <strain evidence="3">JCM 16013</strain>
    </source>
</reference>
<proteinExistence type="predicted"/>
<gene>
    <name evidence="2" type="ORF">GCM10009838_50920</name>
</gene>
<evidence type="ECO:0000256" key="1">
    <source>
        <dbReference type="SAM" id="MobiDB-lite"/>
    </source>
</evidence>
<feature type="region of interest" description="Disordered" evidence="1">
    <location>
        <begin position="1"/>
        <end position="21"/>
    </location>
</feature>
<evidence type="ECO:0000313" key="2">
    <source>
        <dbReference type="EMBL" id="GAA1983121.1"/>
    </source>
</evidence>
<organism evidence="2 3">
    <name type="scientific">Catenulispora subtropica</name>
    <dbReference type="NCBI Taxonomy" id="450798"/>
    <lineage>
        <taxon>Bacteria</taxon>
        <taxon>Bacillati</taxon>
        <taxon>Actinomycetota</taxon>
        <taxon>Actinomycetes</taxon>
        <taxon>Catenulisporales</taxon>
        <taxon>Catenulisporaceae</taxon>
        <taxon>Catenulispora</taxon>
    </lineage>
</organism>
<dbReference type="RefSeq" id="WP_344659629.1">
    <property type="nucleotide sequence ID" value="NZ_BAAAQM010000031.1"/>
</dbReference>